<feature type="signal peptide" evidence="3">
    <location>
        <begin position="1"/>
        <end position="27"/>
    </location>
</feature>
<comment type="caution">
    <text evidence="5">The sequence shown here is derived from an EMBL/GenBank/DDBJ whole genome shotgun (WGS) entry which is preliminary data.</text>
</comment>
<dbReference type="InterPro" id="IPR050314">
    <property type="entry name" value="Glycosyl_Hydrlase_18"/>
</dbReference>
<dbReference type="SUPFAM" id="SSF51445">
    <property type="entry name" value="(Trans)glycosidases"/>
    <property type="match status" value="1"/>
</dbReference>
<protein>
    <recommendedName>
        <fullName evidence="2">chitinase</fullName>
        <ecNumber evidence="2">3.2.1.14</ecNumber>
    </recommendedName>
</protein>
<dbReference type="InterPro" id="IPR001223">
    <property type="entry name" value="Glyco_hydro18_cat"/>
</dbReference>
<keyword evidence="5" id="KW-0378">Hydrolase</keyword>
<dbReference type="PROSITE" id="PS51910">
    <property type="entry name" value="GH18_2"/>
    <property type="match status" value="1"/>
</dbReference>
<sequence length="331" mass="36518">MKKIHLISRLYLLLFLLFSCSKNKVDAHEKEIRKKAVEKGFHIVGYMFSSGNLDIESAKLNFDKITHLNVAFINPEANGAFAPVTGLTEAVKRAHDNGVKVYSSFAGGNPPGHLKELLKADKRGDLVNALVNLTTTYNLDGIDVDLEGDYIDDNYEPFITELHAALEQKGKEITAAVATWNGNTISDKALSLFDMVHIMSYDQTGPWNLERPGPHSTYEAAVADFTYWNVTRSVPASKLTLGVPFYGYGFGNDIRSDMSFGDIVSTYPNSENTDSVTVSEKGVIYYNGIPTIKRKVELAIDKKAAGIMIWQLLGDATEDKSLLSVINNTIP</sequence>
<dbReference type="PANTHER" id="PTHR11177:SF317">
    <property type="entry name" value="CHITINASE 12-RELATED"/>
    <property type="match status" value="1"/>
</dbReference>
<dbReference type="Gene3D" id="3.40.5.30">
    <property type="entry name" value="(Trans)glycosidases - domain 2"/>
    <property type="match status" value="1"/>
</dbReference>
<dbReference type="InterPro" id="IPR017853">
    <property type="entry name" value="GH"/>
</dbReference>
<dbReference type="PROSITE" id="PS51257">
    <property type="entry name" value="PROKAR_LIPOPROTEIN"/>
    <property type="match status" value="1"/>
</dbReference>
<dbReference type="EC" id="3.2.1.14" evidence="2"/>
<dbReference type="InterPro" id="IPR011583">
    <property type="entry name" value="Chitinase_II/V-like_cat"/>
</dbReference>
<organism evidence="5 6">
    <name type="scientific">Pseudopedobacter beijingensis</name>
    <dbReference type="NCBI Taxonomy" id="1207056"/>
    <lineage>
        <taxon>Bacteria</taxon>
        <taxon>Pseudomonadati</taxon>
        <taxon>Bacteroidota</taxon>
        <taxon>Sphingobacteriia</taxon>
        <taxon>Sphingobacteriales</taxon>
        <taxon>Sphingobacteriaceae</taxon>
        <taxon>Pseudopedobacter</taxon>
    </lineage>
</organism>
<keyword evidence="3" id="KW-0732">Signal</keyword>
<feature type="chain" id="PRO_5046715324" description="chitinase" evidence="3">
    <location>
        <begin position="28"/>
        <end position="331"/>
    </location>
</feature>
<dbReference type="Proteomes" id="UP001597118">
    <property type="component" value="Unassembled WGS sequence"/>
</dbReference>
<proteinExistence type="predicted"/>
<feature type="domain" description="GH18" evidence="4">
    <location>
        <begin position="41"/>
        <end position="331"/>
    </location>
</feature>
<reference evidence="6" key="1">
    <citation type="journal article" date="2019" name="Int. J. Syst. Evol. Microbiol.">
        <title>The Global Catalogue of Microorganisms (GCM) 10K type strain sequencing project: providing services to taxonomists for standard genome sequencing and annotation.</title>
        <authorList>
            <consortium name="The Broad Institute Genomics Platform"/>
            <consortium name="The Broad Institute Genome Sequencing Center for Infectious Disease"/>
            <person name="Wu L."/>
            <person name="Ma J."/>
        </authorList>
    </citation>
    <scope>NUCLEOTIDE SEQUENCE [LARGE SCALE GENOMIC DNA]</scope>
    <source>
        <strain evidence="6">CCUG 53762</strain>
    </source>
</reference>
<comment type="catalytic activity">
    <reaction evidence="1">
        <text>Random endo-hydrolysis of N-acetyl-beta-D-glucosaminide (1-&gt;4)-beta-linkages in chitin and chitodextrins.</text>
        <dbReference type="EC" id="3.2.1.14"/>
    </reaction>
</comment>
<name>A0ABW4IHP0_9SPHI</name>
<dbReference type="Gene3D" id="3.20.20.80">
    <property type="entry name" value="Glycosidases"/>
    <property type="match status" value="1"/>
</dbReference>
<keyword evidence="6" id="KW-1185">Reference proteome</keyword>
<evidence type="ECO:0000256" key="1">
    <source>
        <dbReference type="ARBA" id="ARBA00000822"/>
    </source>
</evidence>
<dbReference type="Pfam" id="PF00704">
    <property type="entry name" value="Glyco_hydro_18"/>
    <property type="match status" value="1"/>
</dbReference>
<dbReference type="PANTHER" id="PTHR11177">
    <property type="entry name" value="CHITINASE"/>
    <property type="match status" value="1"/>
</dbReference>
<gene>
    <name evidence="5" type="ORF">ACFSAH_18605</name>
</gene>
<dbReference type="RefSeq" id="WP_379664211.1">
    <property type="nucleotide sequence ID" value="NZ_JBHUDG010000051.1"/>
</dbReference>
<evidence type="ECO:0000259" key="4">
    <source>
        <dbReference type="PROSITE" id="PS51910"/>
    </source>
</evidence>
<evidence type="ECO:0000256" key="3">
    <source>
        <dbReference type="SAM" id="SignalP"/>
    </source>
</evidence>
<evidence type="ECO:0000256" key="2">
    <source>
        <dbReference type="ARBA" id="ARBA00012729"/>
    </source>
</evidence>
<dbReference type="GO" id="GO:0016787">
    <property type="term" value="F:hydrolase activity"/>
    <property type="evidence" value="ECO:0007669"/>
    <property type="project" value="UniProtKB-KW"/>
</dbReference>
<accession>A0ABW4IHP0</accession>
<dbReference type="EMBL" id="JBHUDG010000051">
    <property type="protein sequence ID" value="MFD1631889.1"/>
    <property type="molecule type" value="Genomic_DNA"/>
</dbReference>
<dbReference type="SMART" id="SM00636">
    <property type="entry name" value="Glyco_18"/>
    <property type="match status" value="1"/>
</dbReference>
<evidence type="ECO:0000313" key="6">
    <source>
        <dbReference type="Proteomes" id="UP001597118"/>
    </source>
</evidence>
<evidence type="ECO:0000313" key="5">
    <source>
        <dbReference type="EMBL" id="MFD1631889.1"/>
    </source>
</evidence>